<evidence type="ECO:0000256" key="7">
    <source>
        <dbReference type="ARBA" id="ARBA00023180"/>
    </source>
</evidence>
<keyword evidence="3" id="KW-1003">Cell membrane</keyword>
<dbReference type="EMBL" id="KC611810">
    <property type="protein sequence ID" value="AGH59241.1"/>
    <property type="molecule type" value="Genomic_DNA"/>
</dbReference>
<accession>M4SVD7</accession>
<dbReference type="InterPro" id="IPR019609">
    <property type="entry name" value="Variant_surf_glycoprt_trypan_C"/>
</dbReference>
<evidence type="ECO:0000259" key="9">
    <source>
        <dbReference type="Pfam" id="PF10659"/>
    </source>
</evidence>
<dbReference type="VEuPathDB" id="TriTrypDB:Tb427_000442600"/>
<evidence type="ECO:0000313" key="11">
    <source>
        <dbReference type="EMBL" id="AGH59241.1"/>
    </source>
</evidence>
<evidence type="ECO:0000256" key="5">
    <source>
        <dbReference type="ARBA" id="ARBA00022729"/>
    </source>
</evidence>
<comment type="function">
    <text evidence="1">VSG forms a coat on the surface of the parasite. The trypanosome evades the immune response of the host by expressing a series of antigenically distinct VSGs from an estimated 1000 VSG genes.</text>
</comment>
<protein>
    <submittedName>
        <fullName evidence="11">Variant surface glycoprotein 3197</fullName>
    </submittedName>
</protein>
<dbReference type="GO" id="GO:0005886">
    <property type="term" value="C:plasma membrane"/>
    <property type="evidence" value="ECO:0007669"/>
    <property type="project" value="UniProtKB-SubCell"/>
</dbReference>
<feature type="domain" description="Trypanosome variant surface glycoprotein B-type N-terminal" evidence="10">
    <location>
        <begin position="12"/>
        <end position="251"/>
    </location>
</feature>
<keyword evidence="5" id="KW-0732">Signal</keyword>
<reference evidence="11" key="1">
    <citation type="submission" date="2013-02" db="EMBL/GenBank/DDBJ databases">
        <authorList>
            <person name="Cross G.A.M."/>
            <person name="Kim H.-S."/>
            <person name="Wickstead B."/>
        </authorList>
    </citation>
    <scope>NUCLEOTIDE SEQUENCE</scope>
    <source>
        <strain evidence="11">Lister 427</strain>
    </source>
</reference>
<feature type="domain" description="Trypanosome variant surface glycoprotein C-terminal" evidence="9">
    <location>
        <begin position="296"/>
        <end position="396"/>
    </location>
</feature>
<comment type="subcellular location">
    <subcellularLocation>
        <location evidence="2">Cell membrane</location>
        <topology evidence="2">Lipid-anchor</topology>
        <topology evidence="2">GPI-anchor</topology>
    </subcellularLocation>
</comment>
<feature type="non-terminal residue" evidence="11">
    <location>
        <position position="1"/>
    </location>
</feature>
<dbReference type="Pfam" id="PF10659">
    <property type="entry name" value="Trypan_glycop_C"/>
    <property type="match status" value="1"/>
</dbReference>
<dbReference type="Pfam" id="PF13206">
    <property type="entry name" value="VSG_B"/>
    <property type="match status" value="1"/>
</dbReference>
<evidence type="ECO:0000256" key="3">
    <source>
        <dbReference type="ARBA" id="ARBA00022475"/>
    </source>
</evidence>
<name>M4SVD7_9TRYP</name>
<organism evidence="11">
    <name type="scientific">Trypanosoma brucei</name>
    <dbReference type="NCBI Taxonomy" id="5691"/>
    <lineage>
        <taxon>Eukaryota</taxon>
        <taxon>Discoba</taxon>
        <taxon>Euglenozoa</taxon>
        <taxon>Kinetoplastea</taxon>
        <taxon>Metakinetoplastina</taxon>
        <taxon>Trypanosomatida</taxon>
        <taxon>Trypanosomatidae</taxon>
        <taxon>Trypanosoma</taxon>
    </lineage>
</organism>
<keyword evidence="7" id="KW-0325">Glycoprotein</keyword>
<keyword evidence="6" id="KW-0472">Membrane</keyword>
<evidence type="ECO:0000259" key="10">
    <source>
        <dbReference type="Pfam" id="PF13206"/>
    </source>
</evidence>
<proteinExistence type="predicted"/>
<dbReference type="AlphaFoldDB" id="M4SVD7"/>
<dbReference type="InterPro" id="IPR025932">
    <property type="entry name" value="Trypano_VSG_B_N_dom"/>
</dbReference>
<dbReference type="GO" id="GO:0098552">
    <property type="term" value="C:side of membrane"/>
    <property type="evidence" value="ECO:0007669"/>
    <property type="project" value="UniProtKB-KW"/>
</dbReference>
<evidence type="ECO:0000256" key="4">
    <source>
        <dbReference type="ARBA" id="ARBA00022622"/>
    </source>
</evidence>
<keyword evidence="8" id="KW-0449">Lipoprotein</keyword>
<reference evidence="11" key="2">
    <citation type="journal article" date="2014" name="Mol. Biochem. Parasitol.">
        <title>Capturing the variant surface glycoprotein repertoire (the VSGnome) of Trypanosoma brucei Lister 427.</title>
        <authorList>
            <person name="Cross G.A."/>
            <person name="Kim H.S."/>
            <person name="Wickstead B."/>
        </authorList>
    </citation>
    <scope>NUCLEOTIDE SEQUENCE</scope>
    <source>
        <strain evidence="11">Lister 427</strain>
    </source>
</reference>
<sequence>QTLKDAQAIGLTEQAQQQMLALLQPIAEQAAATYEQLLALEQKPKNLKIEAIKQKLTDAAFGSGIADSGKITLDNFKQTNGGATSRKALCGDSTGGSAKAGTLAAFLYCICAGETTDNTGQIKYCTNEQNQNNEAQASLTTADAATQDLINKCPEPGSDPITADELSTHLATVLAKTQSKASATFFGKYENADCGGKSANGLCVYYKTDAKAGFQQVLNIQWVKLLKAAATSLREQALATHKVEQLKEQLTILQQQAFNLKPRLDLSEKIIEATGKLTEAQQTDSKAQEQKQRGQCEAINKATQCREKQPTCEWKGKNDKDGEYCKLNETYVEQQAKEAGTAGVNGEAKTTDKCGSAKTPEECAAVKGEIPKDKKAVCGWIDNTCKDSSFLVRKKFP</sequence>
<evidence type="ECO:0000256" key="2">
    <source>
        <dbReference type="ARBA" id="ARBA00004609"/>
    </source>
</evidence>
<dbReference type="VEuPathDB" id="TriTrypDB:Tb11.v5.0610"/>
<evidence type="ECO:0000256" key="1">
    <source>
        <dbReference type="ARBA" id="ARBA00002523"/>
    </source>
</evidence>
<keyword evidence="4" id="KW-0336">GPI-anchor</keyword>
<evidence type="ECO:0000256" key="8">
    <source>
        <dbReference type="ARBA" id="ARBA00023288"/>
    </source>
</evidence>
<evidence type="ECO:0000256" key="6">
    <source>
        <dbReference type="ARBA" id="ARBA00023136"/>
    </source>
</evidence>